<accession>A0ACC0B4Y7</accession>
<sequence length="213" mass="24485">MVKVKNVNGARGETYEEGGSRRGGRSGKGKGKKVANEVGLPERFISVKEAANFEEWTKKKERLLQGTELIYLIWKVIQYFLLNLVGISDHISIWKIYSKHTFKRMGFSGNEEDDESDEEEEEEDDEGQDAMNVDEEVSEEEPEEETFKREIRQKKRQERVEEGQSPGGMSQLIEIMASMQASINYLFDALDGKISDIQEKVVRLEARGKEENR</sequence>
<proteinExistence type="predicted"/>
<organism evidence="1 2">
    <name type="scientific">Catharanthus roseus</name>
    <name type="common">Madagascar periwinkle</name>
    <name type="synonym">Vinca rosea</name>
    <dbReference type="NCBI Taxonomy" id="4058"/>
    <lineage>
        <taxon>Eukaryota</taxon>
        <taxon>Viridiplantae</taxon>
        <taxon>Streptophyta</taxon>
        <taxon>Embryophyta</taxon>
        <taxon>Tracheophyta</taxon>
        <taxon>Spermatophyta</taxon>
        <taxon>Magnoliopsida</taxon>
        <taxon>eudicotyledons</taxon>
        <taxon>Gunneridae</taxon>
        <taxon>Pentapetalae</taxon>
        <taxon>asterids</taxon>
        <taxon>lamiids</taxon>
        <taxon>Gentianales</taxon>
        <taxon>Apocynaceae</taxon>
        <taxon>Rauvolfioideae</taxon>
        <taxon>Vinceae</taxon>
        <taxon>Catharanthinae</taxon>
        <taxon>Catharanthus</taxon>
    </lineage>
</organism>
<evidence type="ECO:0000313" key="2">
    <source>
        <dbReference type="Proteomes" id="UP001060085"/>
    </source>
</evidence>
<gene>
    <name evidence="1" type="ORF">M9H77_17436</name>
</gene>
<name>A0ACC0B4Y7_CATRO</name>
<evidence type="ECO:0000313" key="1">
    <source>
        <dbReference type="EMBL" id="KAI5667583.1"/>
    </source>
</evidence>
<protein>
    <submittedName>
        <fullName evidence="1">Uncharacterized protein</fullName>
    </submittedName>
</protein>
<keyword evidence="2" id="KW-1185">Reference proteome</keyword>
<reference evidence="2" key="1">
    <citation type="journal article" date="2023" name="Nat. Plants">
        <title>Single-cell RNA sequencing provides a high-resolution roadmap for understanding the multicellular compartmentation of specialized metabolism.</title>
        <authorList>
            <person name="Sun S."/>
            <person name="Shen X."/>
            <person name="Li Y."/>
            <person name="Li Y."/>
            <person name="Wang S."/>
            <person name="Li R."/>
            <person name="Zhang H."/>
            <person name="Shen G."/>
            <person name="Guo B."/>
            <person name="Wei J."/>
            <person name="Xu J."/>
            <person name="St-Pierre B."/>
            <person name="Chen S."/>
            <person name="Sun C."/>
        </authorList>
    </citation>
    <scope>NUCLEOTIDE SEQUENCE [LARGE SCALE GENOMIC DNA]</scope>
</reference>
<comment type="caution">
    <text evidence="1">The sequence shown here is derived from an EMBL/GenBank/DDBJ whole genome shotgun (WGS) entry which is preliminary data.</text>
</comment>
<dbReference type="EMBL" id="CM044704">
    <property type="protein sequence ID" value="KAI5667583.1"/>
    <property type="molecule type" value="Genomic_DNA"/>
</dbReference>
<dbReference type="Proteomes" id="UP001060085">
    <property type="component" value="Linkage Group LG04"/>
</dbReference>